<dbReference type="GO" id="GO:0043190">
    <property type="term" value="C:ATP-binding cassette (ABC) transporter complex"/>
    <property type="evidence" value="ECO:0007669"/>
    <property type="project" value="InterPro"/>
</dbReference>
<evidence type="ECO:0000256" key="1">
    <source>
        <dbReference type="ARBA" id="ARBA00007162"/>
    </source>
</evidence>
<feature type="compositionally biased region" description="Acidic residues" evidence="3">
    <location>
        <begin position="31"/>
        <end position="62"/>
    </location>
</feature>
<evidence type="ECO:0000256" key="4">
    <source>
        <dbReference type="SAM" id="SignalP"/>
    </source>
</evidence>
<dbReference type="Proteomes" id="UP000184184">
    <property type="component" value="Unassembled WGS sequence"/>
</dbReference>
<keyword evidence="2 4" id="KW-0732">Signal</keyword>
<dbReference type="InterPro" id="IPR005770">
    <property type="entry name" value="PhnD"/>
</dbReference>
<dbReference type="RefSeq" id="WP_073199885.1">
    <property type="nucleotide sequence ID" value="NZ_FRCZ01000001.1"/>
</dbReference>
<feature type="chain" id="PRO_5039384209" evidence="4">
    <location>
        <begin position="20"/>
        <end position="330"/>
    </location>
</feature>
<reference evidence="5 6" key="1">
    <citation type="submission" date="2016-11" db="EMBL/GenBank/DDBJ databases">
        <authorList>
            <person name="Jaros S."/>
            <person name="Januszkiewicz K."/>
            <person name="Wedrychowicz H."/>
        </authorList>
    </citation>
    <scope>NUCLEOTIDE SEQUENCE [LARGE SCALE GENOMIC DNA]</scope>
    <source>
        <strain evidence="5 6">CGMCC 1.10681</strain>
    </source>
</reference>
<dbReference type="GO" id="GO:0055085">
    <property type="term" value="P:transmembrane transport"/>
    <property type="evidence" value="ECO:0007669"/>
    <property type="project" value="InterPro"/>
</dbReference>
<accession>A0A1M7KTS9</accession>
<dbReference type="STRING" id="1027249.SAMN05216179_0828"/>
<organism evidence="5 6">
    <name type="scientific">Gracilibacillus kekensis</name>
    <dbReference type="NCBI Taxonomy" id="1027249"/>
    <lineage>
        <taxon>Bacteria</taxon>
        <taxon>Bacillati</taxon>
        <taxon>Bacillota</taxon>
        <taxon>Bacilli</taxon>
        <taxon>Bacillales</taxon>
        <taxon>Bacillaceae</taxon>
        <taxon>Gracilibacillus</taxon>
    </lineage>
</organism>
<dbReference type="PROSITE" id="PS51257">
    <property type="entry name" value="PROKAR_LIPOPROTEIN"/>
    <property type="match status" value="1"/>
</dbReference>
<evidence type="ECO:0000256" key="3">
    <source>
        <dbReference type="SAM" id="MobiDB-lite"/>
    </source>
</evidence>
<dbReference type="CDD" id="cd01071">
    <property type="entry name" value="PBP2_PhnD_like"/>
    <property type="match status" value="1"/>
</dbReference>
<keyword evidence="6" id="KW-1185">Reference proteome</keyword>
<dbReference type="EMBL" id="FRCZ01000001">
    <property type="protein sequence ID" value="SHM68447.1"/>
    <property type="molecule type" value="Genomic_DNA"/>
</dbReference>
<sequence length="330" mass="36503">MKKLILLFVALLTMFVITACGTSDDTNGSDSENEETENANEETDTDEANASEGEASEETDMPEEIIMGFVPSQDSETIADTVAPLADQLSEELGIPVEGKVMTNYTALVEAMGTNEVQIGFIPAFAYVLANDKHDVEVILKSERYGSGTYKAQYIVSADSDYEELADLEGAIWAYGDPTSTSGYLFPAAQIMDEFDVENPETEFFSEAFQTGGHDNSAIEVYEGRADVATTFDDVRGELEEEYPDIMDKTKILGYTDEIPNDTISVTEELSDELVQTIKDAFLSFNDDEEMIQIMNDVYSWDAIIEAKDSEYDVVRSTYNKFGDSISLDE</sequence>
<dbReference type="OrthoDB" id="9776786at2"/>
<dbReference type="PANTHER" id="PTHR35841">
    <property type="entry name" value="PHOSPHONATES-BINDING PERIPLASMIC PROTEIN"/>
    <property type="match status" value="1"/>
</dbReference>
<feature type="region of interest" description="Disordered" evidence="3">
    <location>
        <begin position="21"/>
        <end position="62"/>
    </location>
</feature>
<evidence type="ECO:0000313" key="6">
    <source>
        <dbReference type="Proteomes" id="UP000184184"/>
    </source>
</evidence>
<evidence type="ECO:0000313" key="5">
    <source>
        <dbReference type="EMBL" id="SHM68447.1"/>
    </source>
</evidence>
<proteinExistence type="inferred from homology"/>
<comment type="similarity">
    <text evidence="1">Belongs to the phosphate/phosphite/phosphonate binding protein family.</text>
</comment>
<dbReference type="PANTHER" id="PTHR35841:SF1">
    <property type="entry name" value="PHOSPHONATES-BINDING PERIPLASMIC PROTEIN"/>
    <property type="match status" value="1"/>
</dbReference>
<gene>
    <name evidence="5" type="ORF">SAMN05216179_0828</name>
</gene>
<feature type="signal peptide" evidence="4">
    <location>
        <begin position="1"/>
        <end position="19"/>
    </location>
</feature>
<dbReference type="AlphaFoldDB" id="A0A1M7KTS9"/>
<dbReference type="Gene3D" id="3.40.190.10">
    <property type="entry name" value="Periplasmic binding protein-like II"/>
    <property type="match status" value="2"/>
</dbReference>
<name>A0A1M7KTS9_9BACI</name>
<dbReference type="SUPFAM" id="SSF53850">
    <property type="entry name" value="Periplasmic binding protein-like II"/>
    <property type="match status" value="1"/>
</dbReference>
<protein>
    <submittedName>
        <fullName evidence="5">Phosphonate transport system substrate-binding protein</fullName>
    </submittedName>
</protein>
<dbReference type="Pfam" id="PF12974">
    <property type="entry name" value="Phosphonate-bd"/>
    <property type="match status" value="1"/>
</dbReference>
<dbReference type="NCBIfam" id="TIGR01098">
    <property type="entry name" value="3A0109s03R"/>
    <property type="match status" value="1"/>
</dbReference>
<evidence type="ECO:0000256" key="2">
    <source>
        <dbReference type="ARBA" id="ARBA00022729"/>
    </source>
</evidence>